<dbReference type="Proteomes" id="UP000886520">
    <property type="component" value="Chromosome 23"/>
</dbReference>
<organism evidence="1 2">
    <name type="scientific">Adiantum capillus-veneris</name>
    <name type="common">Maidenhair fern</name>
    <dbReference type="NCBI Taxonomy" id="13818"/>
    <lineage>
        <taxon>Eukaryota</taxon>
        <taxon>Viridiplantae</taxon>
        <taxon>Streptophyta</taxon>
        <taxon>Embryophyta</taxon>
        <taxon>Tracheophyta</taxon>
        <taxon>Polypodiopsida</taxon>
        <taxon>Polypodiidae</taxon>
        <taxon>Polypodiales</taxon>
        <taxon>Pteridineae</taxon>
        <taxon>Pteridaceae</taxon>
        <taxon>Vittarioideae</taxon>
        <taxon>Adiantum</taxon>
    </lineage>
</organism>
<sequence>MSSRRSTVSDDTVTAHDALLVDWVNVALANSSFQGWVMVSTTITMAPLQLPMATHRSKATTTPSPALADLVEAFSVDAWRRCVAAGWWTSAVAASATLRASSAARRSLRPPMSFS</sequence>
<reference evidence="1" key="1">
    <citation type="submission" date="2021-01" db="EMBL/GenBank/DDBJ databases">
        <title>Adiantum capillus-veneris genome.</title>
        <authorList>
            <person name="Fang Y."/>
            <person name="Liao Q."/>
        </authorList>
    </citation>
    <scope>NUCLEOTIDE SEQUENCE</scope>
    <source>
        <strain evidence="1">H3</strain>
        <tissue evidence="1">Leaf</tissue>
    </source>
</reference>
<dbReference type="EMBL" id="JABFUD020000023">
    <property type="protein sequence ID" value="KAI5061294.1"/>
    <property type="molecule type" value="Genomic_DNA"/>
</dbReference>
<keyword evidence="2" id="KW-1185">Reference proteome</keyword>
<evidence type="ECO:0000313" key="1">
    <source>
        <dbReference type="EMBL" id="KAI5061294.1"/>
    </source>
</evidence>
<name>A0A9D4U460_ADICA</name>
<proteinExistence type="predicted"/>
<accession>A0A9D4U460</accession>
<evidence type="ECO:0000313" key="2">
    <source>
        <dbReference type="Proteomes" id="UP000886520"/>
    </source>
</evidence>
<gene>
    <name evidence="1" type="ORF">GOP47_0023799</name>
</gene>
<protein>
    <submittedName>
        <fullName evidence="1">Uncharacterized protein</fullName>
    </submittedName>
</protein>
<comment type="caution">
    <text evidence="1">The sequence shown here is derived from an EMBL/GenBank/DDBJ whole genome shotgun (WGS) entry which is preliminary data.</text>
</comment>
<dbReference type="AlphaFoldDB" id="A0A9D4U460"/>